<proteinExistence type="predicted"/>
<gene>
    <name evidence="1" type="ORF">UFOVP334_2</name>
</gene>
<evidence type="ECO:0000313" key="1">
    <source>
        <dbReference type="EMBL" id="CAB4138659.1"/>
    </source>
</evidence>
<dbReference type="EMBL" id="LR796346">
    <property type="protein sequence ID" value="CAB4138659.1"/>
    <property type="molecule type" value="Genomic_DNA"/>
</dbReference>
<reference evidence="1" key="1">
    <citation type="submission" date="2020-04" db="EMBL/GenBank/DDBJ databases">
        <authorList>
            <person name="Chiriac C."/>
            <person name="Salcher M."/>
            <person name="Ghai R."/>
            <person name="Kavagutti S V."/>
        </authorList>
    </citation>
    <scope>NUCLEOTIDE SEQUENCE</scope>
</reference>
<protein>
    <submittedName>
        <fullName evidence="1">Uncharacterized protein</fullName>
    </submittedName>
</protein>
<name>A0A6J5M445_9CAUD</name>
<accession>A0A6J5M445</accession>
<organism evidence="1">
    <name type="scientific">uncultured Caudovirales phage</name>
    <dbReference type="NCBI Taxonomy" id="2100421"/>
    <lineage>
        <taxon>Viruses</taxon>
        <taxon>Duplodnaviria</taxon>
        <taxon>Heunggongvirae</taxon>
        <taxon>Uroviricota</taxon>
        <taxon>Caudoviricetes</taxon>
        <taxon>Peduoviridae</taxon>
        <taxon>Maltschvirus</taxon>
        <taxon>Maltschvirus maltsch</taxon>
    </lineage>
</organism>
<sequence length="91" mass="10080">MKLPITIEYNDGTQATYTAAPPEWVKWEKHTSHTISQAQEKIGISDLVFLAYHAMKREAAGKPVKPIEAWTETIAEVVVGETNPKATQSEA</sequence>